<evidence type="ECO:0000313" key="4">
    <source>
        <dbReference type="EMBL" id="KAK9040917.1"/>
    </source>
</evidence>
<comment type="caution">
    <text evidence="4">The sequence shown here is derived from an EMBL/GenBank/DDBJ whole genome shotgun (WGS) entry which is preliminary data.</text>
</comment>
<organism evidence="4 5">
    <name type="scientific">Hibiscus sabdariffa</name>
    <name type="common">roselle</name>
    <dbReference type="NCBI Taxonomy" id="183260"/>
    <lineage>
        <taxon>Eukaryota</taxon>
        <taxon>Viridiplantae</taxon>
        <taxon>Streptophyta</taxon>
        <taxon>Embryophyta</taxon>
        <taxon>Tracheophyta</taxon>
        <taxon>Spermatophyta</taxon>
        <taxon>Magnoliopsida</taxon>
        <taxon>eudicotyledons</taxon>
        <taxon>Gunneridae</taxon>
        <taxon>Pentapetalae</taxon>
        <taxon>rosids</taxon>
        <taxon>malvids</taxon>
        <taxon>Malvales</taxon>
        <taxon>Malvaceae</taxon>
        <taxon>Malvoideae</taxon>
        <taxon>Hibiscus</taxon>
    </lineage>
</organism>
<feature type="domain" description="SMP" evidence="3">
    <location>
        <begin position="263"/>
        <end position="320"/>
    </location>
</feature>
<dbReference type="EMBL" id="JBBPBN010000004">
    <property type="protein sequence ID" value="KAK9040917.1"/>
    <property type="molecule type" value="Genomic_DNA"/>
</dbReference>
<comment type="similarity">
    <text evidence="1">Belongs to the LEA type SMP family.</text>
</comment>
<evidence type="ECO:0000256" key="2">
    <source>
        <dbReference type="ARBA" id="ARBA00022737"/>
    </source>
</evidence>
<dbReference type="Pfam" id="PF04927">
    <property type="entry name" value="SMP"/>
    <property type="match status" value="2"/>
</dbReference>
<evidence type="ECO:0000313" key="5">
    <source>
        <dbReference type="Proteomes" id="UP001396334"/>
    </source>
</evidence>
<dbReference type="PANTHER" id="PTHR31174">
    <property type="entry name" value="SEED MATURATION FAMILY PROTEIN"/>
    <property type="match status" value="1"/>
</dbReference>
<keyword evidence="2" id="KW-0677">Repeat</keyword>
<dbReference type="InterPro" id="IPR042971">
    <property type="entry name" value="LEA_SMP"/>
</dbReference>
<feature type="domain" description="SMP" evidence="3">
    <location>
        <begin position="197"/>
        <end position="254"/>
    </location>
</feature>
<dbReference type="PANTHER" id="PTHR31174:SF7">
    <property type="entry name" value="LATE EMBRYOGENESIS ABUNDANT PROTEIN 31-RELATED"/>
    <property type="match status" value="1"/>
</dbReference>
<dbReference type="InterPro" id="IPR007011">
    <property type="entry name" value="LEA_SMP_dom"/>
</dbReference>
<accession>A0ABR2TU08</accession>
<name>A0ABR2TU08_9ROSI</name>
<evidence type="ECO:0000256" key="1">
    <source>
        <dbReference type="ARBA" id="ARBA00010733"/>
    </source>
</evidence>
<sequence>MKRETRIRWPSLRFYDYGWVNVIIKTFILVLEAAVRCKAVTDEDAEEVIRPQRTRHGWGVTSDTMPEVASLSSIPHLIAYATAGAVIRNHNGYRWALGEKYRHHLPYRSHYSIHSPFPFPLHPSLGITQIKPPIHQTMSQQQPQRHGADQSRDDQLEAIKTGDVSNVNDEPASYLIEPQDVSADPTTPSTLIDPGLITIGEALEVAALSAADKPIDHSDVAAIKAAEMRATGSSEILPGGITSEAQSAAIRNSQTDRLEDQATLSDVLADASSMLPKDKAVTREDADRVVAAELTNNPDMTITLGGVGAAMAVAARRNQNTTI</sequence>
<reference evidence="4 5" key="1">
    <citation type="journal article" date="2024" name="G3 (Bethesda)">
        <title>Genome assembly of Hibiscus sabdariffa L. provides insights into metabolisms of medicinal natural products.</title>
        <authorList>
            <person name="Kim T."/>
        </authorList>
    </citation>
    <scope>NUCLEOTIDE SEQUENCE [LARGE SCALE GENOMIC DNA]</scope>
    <source>
        <strain evidence="4">TK-2024</strain>
        <tissue evidence="4">Old leaves</tissue>
    </source>
</reference>
<gene>
    <name evidence="4" type="ORF">V6N11_016052</name>
</gene>
<protein>
    <recommendedName>
        <fullName evidence="3">SMP domain-containing protein</fullName>
    </recommendedName>
</protein>
<keyword evidence="5" id="KW-1185">Reference proteome</keyword>
<dbReference type="Proteomes" id="UP001396334">
    <property type="component" value="Unassembled WGS sequence"/>
</dbReference>
<proteinExistence type="inferred from homology"/>
<evidence type="ECO:0000259" key="3">
    <source>
        <dbReference type="Pfam" id="PF04927"/>
    </source>
</evidence>